<evidence type="ECO:0000256" key="11">
    <source>
        <dbReference type="ARBA" id="ARBA00022840"/>
    </source>
</evidence>
<dbReference type="Gene3D" id="3.40.50.460">
    <property type="entry name" value="Phosphofructokinase domain"/>
    <property type="match status" value="1"/>
</dbReference>
<evidence type="ECO:0000256" key="14">
    <source>
        <dbReference type="ARBA" id="ARBA00048070"/>
    </source>
</evidence>
<evidence type="ECO:0000313" key="18">
    <source>
        <dbReference type="Proteomes" id="UP000000467"/>
    </source>
</evidence>
<dbReference type="AlphaFoldDB" id="K4LGF9"/>
<dbReference type="GO" id="GO:0048029">
    <property type="term" value="F:monosaccharide binding"/>
    <property type="evidence" value="ECO:0007669"/>
    <property type="project" value="TreeGrafter"/>
</dbReference>
<comment type="caution">
    <text evidence="15">Lacks conserved residue(s) required for the propagation of feature annotation.</text>
</comment>
<dbReference type="PIRSF" id="PIRSF000532">
    <property type="entry name" value="ATP_PFK_prok"/>
    <property type="match status" value="1"/>
</dbReference>
<evidence type="ECO:0000256" key="5">
    <source>
        <dbReference type="ARBA" id="ARBA00022490"/>
    </source>
</evidence>
<dbReference type="PROSITE" id="PS00433">
    <property type="entry name" value="PHOSPHOFRUCTOKINASE"/>
    <property type="match status" value="1"/>
</dbReference>
<comment type="cofactor">
    <cofactor evidence="1 15">
        <name>Mg(2+)</name>
        <dbReference type="ChEBI" id="CHEBI:18420"/>
    </cofactor>
</comment>
<dbReference type="InterPro" id="IPR022953">
    <property type="entry name" value="ATP_PFK"/>
</dbReference>
<keyword evidence="7 15" id="KW-0808">Transferase</keyword>
<comment type="subunit">
    <text evidence="15">Homotetramer.</text>
</comment>
<dbReference type="GO" id="GO:0061621">
    <property type="term" value="P:canonical glycolysis"/>
    <property type="evidence" value="ECO:0007669"/>
    <property type="project" value="TreeGrafter"/>
</dbReference>
<feature type="binding site" description="in other chain" evidence="15">
    <location>
        <position position="226"/>
    </location>
    <ligand>
        <name>substrate</name>
        <note>ligand shared between dimeric partners</note>
    </ligand>
</feature>
<evidence type="ECO:0000256" key="1">
    <source>
        <dbReference type="ARBA" id="ARBA00001946"/>
    </source>
</evidence>
<feature type="binding site" evidence="15">
    <location>
        <begin position="25"/>
        <end position="29"/>
    </location>
    <ligand>
        <name>ADP</name>
        <dbReference type="ChEBI" id="CHEBI:456216"/>
        <note>allosteric activator; ligand shared between dimeric partners</note>
    </ligand>
</feature>
<evidence type="ECO:0000256" key="3">
    <source>
        <dbReference type="ARBA" id="ARBA00004496"/>
    </source>
</evidence>
<dbReference type="HOGENOM" id="CLU_020655_0_1_9"/>
<feature type="binding site" evidence="15">
    <location>
        <begin position="106"/>
        <end position="109"/>
    </location>
    <ligand>
        <name>ATP</name>
        <dbReference type="ChEBI" id="CHEBI:30616"/>
    </ligand>
</feature>
<evidence type="ECO:0000256" key="2">
    <source>
        <dbReference type="ARBA" id="ARBA00002659"/>
    </source>
</evidence>
<keyword evidence="5 15" id="KW-0963">Cytoplasm</keyword>
<feature type="binding site" evidence="15">
    <location>
        <position position="247"/>
    </location>
    <ligand>
        <name>substrate</name>
        <note>ligand shared between dimeric partners</note>
    </ligand>
</feature>
<proteinExistence type="inferred from homology"/>
<dbReference type="Proteomes" id="UP000000467">
    <property type="component" value="Chromosome"/>
</dbReference>
<keyword evidence="13 15" id="KW-0324">Glycolysis</keyword>
<feature type="active site" description="Proton acceptor" evidence="15">
    <location>
        <position position="131"/>
    </location>
</feature>
<dbReference type="Gene3D" id="3.40.50.450">
    <property type="match status" value="1"/>
</dbReference>
<keyword evidence="8 15" id="KW-0479">Metal-binding</keyword>
<keyword evidence="11 15" id="KW-0067">ATP-binding</keyword>
<feature type="binding site" evidence="15">
    <location>
        <begin position="76"/>
        <end position="77"/>
    </location>
    <ligand>
        <name>ATP</name>
        <dbReference type="ChEBI" id="CHEBI:30616"/>
    </ligand>
</feature>
<comment type="pathway">
    <text evidence="4 15">Carbohydrate degradation; glycolysis; D-glyceraldehyde 3-phosphate and glycerone phosphate from D-glucose: step 3/4.</text>
</comment>
<evidence type="ECO:0000256" key="8">
    <source>
        <dbReference type="ARBA" id="ARBA00022723"/>
    </source>
</evidence>
<dbReference type="FunFam" id="3.40.50.450:FF:000001">
    <property type="entry name" value="ATP-dependent 6-phosphofructokinase"/>
    <property type="match status" value="1"/>
</dbReference>
<dbReference type="GO" id="GO:0005945">
    <property type="term" value="C:6-phosphofructokinase complex"/>
    <property type="evidence" value="ECO:0007669"/>
    <property type="project" value="TreeGrafter"/>
</dbReference>
<feature type="binding site" description="in other chain" evidence="15">
    <location>
        <begin position="129"/>
        <end position="131"/>
    </location>
    <ligand>
        <name>substrate</name>
        <note>ligand shared between dimeric partners</note>
    </ligand>
</feature>
<evidence type="ECO:0000256" key="12">
    <source>
        <dbReference type="ARBA" id="ARBA00022842"/>
    </source>
</evidence>
<dbReference type="GO" id="GO:0030388">
    <property type="term" value="P:fructose 1,6-bisphosphate metabolic process"/>
    <property type="evidence" value="ECO:0007669"/>
    <property type="project" value="TreeGrafter"/>
</dbReference>
<dbReference type="HAMAP" id="MF_00339">
    <property type="entry name" value="Phosphofructokinase_I_B1"/>
    <property type="match status" value="1"/>
</dbReference>
<gene>
    <name evidence="15 17" type="primary">pfkA</name>
    <name evidence="17" type="ordered locus">Tph_c09380</name>
</gene>
<dbReference type="KEGG" id="tpz:Tph_c09380"/>
<dbReference type="EC" id="2.7.1.11" evidence="15"/>
<evidence type="ECO:0000313" key="17">
    <source>
        <dbReference type="EMBL" id="AFV11167.1"/>
    </source>
</evidence>
<name>K4LGF9_THEPS</name>
<comment type="function">
    <text evidence="2 15">Catalyzes the phosphorylation of D-fructose 6-phosphate to fructose 1,6-bisphosphate by ATP, the first committing step of glycolysis.</text>
</comment>
<dbReference type="EMBL" id="CP003732">
    <property type="protein sequence ID" value="AFV11167.1"/>
    <property type="molecule type" value="Genomic_DNA"/>
</dbReference>
<dbReference type="eggNOG" id="COG0205">
    <property type="taxonomic scope" value="Bacteria"/>
</dbReference>
<dbReference type="GO" id="GO:0042802">
    <property type="term" value="F:identical protein binding"/>
    <property type="evidence" value="ECO:0007669"/>
    <property type="project" value="TreeGrafter"/>
</dbReference>
<keyword evidence="12 15" id="KW-0460">Magnesium</keyword>
<feature type="binding site" evidence="15">
    <location>
        <position position="107"/>
    </location>
    <ligand>
        <name>Mg(2+)</name>
        <dbReference type="ChEBI" id="CHEBI:18420"/>
        <note>catalytic</note>
    </ligand>
</feature>
<evidence type="ECO:0000256" key="10">
    <source>
        <dbReference type="ARBA" id="ARBA00022777"/>
    </source>
</evidence>
<dbReference type="SUPFAM" id="SSF53784">
    <property type="entry name" value="Phosphofructokinase"/>
    <property type="match status" value="1"/>
</dbReference>
<evidence type="ECO:0000256" key="13">
    <source>
        <dbReference type="ARBA" id="ARBA00023152"/>
    </source>
</evidence>
<feature type="domain" description="Phosphofructokinase" evidence="16">
    <location>
        <begin position="7"/>
        <end position="279"/>
    </location>
</feature>
<feature type="binding site" description="in other chain" evidence="15">
    <location>
        <begin position="253"/>
        <end position="256"/>
    </location>
    <ligand>
        <name>substrate</name>
        <note>ligand shared between dimeric partners</note>
    </ligand>
</feature>
<feature type="binding site" description="in other chain" evidence="15">
    <location>
        <begin position="173"/>
        <end position="175"/>
    </location>
    <ligand>
        <name>substrate</name>
        <note>ligand shared between dimeric partners</note>
    </ligand>
</feature>
<dbReference type="PRINTS" id="PR00476">
    <property type="entry name" value="PHFRCTKINASE"/>
</dbReference>
<comment type="subcellular location">
    <subcellularLocation>
        <location evidence="3 15">Cytoplasm</location>
    </subcellularLocation>
</comment>
<evidence type="ECO:0000259" key="16">
    <source>
        <dbReference type="Pfam" id="PF00365"/>
    </source>
</evidence>
<dbReference type="GO" id="GO:0006002">
    <property type="term" value="P:fructose 6-phosphate metabolic process"/>
    <property type="evidence" value="ECO:0007669"/>
    <property type="project" value="UniProtKB-UniRule"/>
</dbReference>
<keyword evidence="18" id="KW-1185">Reference proteome</keyword>
<dbReference type="GO" id="GO:0003872">
    <property type="term" value="F:6-phosphofructokinase activity"/>
    <property type="evidence" value="ECO:0007669"/>
    <property type="project" value="UniProtKB-UniRule"/>
</dbReference>
<feature type="binding site" evidence="15">
    <location>
        <position position="166"/>
    </location>
    <ligand>
        <name>substrate</name>
        <note>ligand shared between dimeric partners</note>
    </ligand>
</feature>
<feature type="binding site" description="in other chain" evidence="15">
    <location>
        <begin position="217"/>
        <end position="219"/>
    </location>
    <ligand>
        <name>ADP</name>
        <dbReference type="ChEBI" id="CHEBI:456216"/>
        <note>allosteric activator; ligand shared between dimeric partners</note>
    </ligand>
</feature>
<accession>K4LGF9</accession>
<dbReference type="GO" id="GO:0016208">
    <property type="term" value="F:AMP binding"/>
    <property type="evidence" value="ECO:0007669"/>
    <property type="project" value="TreeGrafter"/>
</dbReference>
<evidence type="ECO:0000256" key="7">
    <source>
        <dbReference type="ARBA" id="ARBA00022679"/>
    </source>
</evidence>
<dbReference type="InterPro" id="IPR015912">
    <property type="entry name" value="Phosphofructokinase_CS"/>
</dbReference>
<feature type="binding site" description="in other chain" evidence="15">
    <location>
        <position position="215"/>
    </location>
    <ligand>
        <name>ADP</name>
        <dbReference type="ChEBI" id="CHEBI:456216"/>
        <note>allosteric activator; ligand shared between dimeric partners</note>
    </ligand>
</feature>
<dbReference type="GO" id="GO:0046872">
    <property type="term" value="F:metal ion binding"/>
    <property type="evidence" value="ECO:0007669"/>
    <property type="project" value="UniProtKB-KW"/>
</dbReference>
<protein>
    <recommendedName>
        <fullName evidence="15">ATP-dependent 6-phosphofructokinase</fullName>
        <shortName evidence="15">ATP-PFK</shortName>
        <shortName evidence="15">Phosphofructokinase</shortName>
        <ecNumber evidence="15">2.7.1.11</ecNumber>
    </recommendedName>
    <alternativeName>
        <fullName evidence="15">Phosphohexokinase</fullName>
    </alternativeName>
</protein>
<comment type="similarity">
    <text evidence="15">Belongs to the phosphofructokinase type A (PFKA) family. ATP-dependent PFK group I subfamily. Prokaryotic clade 'B1' sub-subfamily.</text>
</comment>
<evidence type="ECO:0000256" key="4">
    <source>
        <dbReference type="ARBA" id="ARBA00004679"/>
    </source>
</evidence>
<dbReference type="InterPro" id="IPR000023">
    <property type="entry name" value="Phosphofructokinase_dom"/>
</dbReference>
<dbReference type="PANTHER" id="PTHR13697:SF4">
    <property type="entry name" value="ATP-DEPENDENT 6-PHOSPHOFRUCTOKINASE"/>
    <property type="match status" value="1"/>
</dbReference>
<dbReference type="InterPro" id="IPR012003">
    <property type="entry name" value="ATP_PFK_prok-type"/>
</dbReference>
<keyword evidence="6 15" id="KW-0021">Allosteric enzyme</keyword>
<dbReference type="STRING" id="1089553.Tph_c09380"/>
<dbReference type="InterPro" id="IPR035966">
    <property type="entry name" value="PKF_sf"/>
</dbReference>
<feature type="binding site" description="in other chain" evidence="15">
    <location>
        <begin position="189"/>
        <end position="191"/>
    </location>
    <ligand>
        <name>ADP</name>
        <dbReference type="ChEBI" id="CHEBI:456216"/>
        <note>allosteric activator; ligand shared between dimeric partners</note>
    </ligand>
</feature>
<evidence type="ECO:0000256" key="15">
    <source>
        <dbReference type="HAMAP-Rule" id="MF_00339"/>
    </source>
</evidence>
<reference evidence="17 18" key="1">
    <citation type="journal article" date="2012" name="BMC Genomics">
        <title>Genome-guided analysis of physiological and morphological traits of the fermentative acetate oxidizer Thermacetogenium phaeum.</title>
        <authorList>
            <person name="Oehler D."/>
            <person name="Poehlein A."/>
            <person name="Leimbach A."/>
            <person name="Muller N."/>
            <person name="Daniel R."/>
            <person name="Gottschalk G."/>
            <person name="Schink B."/>
        </authorList>
    </citation>
    <scope>NUCLEOTIDE SEQUENCE [LARGE SCALE GENOMIC DNA]</scope>
    <source>
        <strain evidence="18">ATCC BAA-254 / DSM 26808 / PB</strain>
    </source>
</reference>
<dbReference type="NCBIfam" id="NF002872">
    <property type="entry name" value="PRK03202.1"/>
    <property type="match status" value="1"/>
</dbReference>
<dbReference type="GO" id="GO:0070095">
    <property type="term" value="F:fructose-6-phosphate binding"/>
    <property type="evidence" value="ECO:0007669"/>
    <property type="project" value="TreeGrafter"/>
</dbReference>
<comment type="activity regulation">
    <text evidence="15">Allosterically activated by ADP and other diphosphonucleosides, and allosterically inhibited by phosphoenolpyruvate.</text>
</comment>
<comment type="catalytic activity">
    <reaction evidence="14 15">
        <text>beta-D-fructose 6-phosphate + ATP = beta-D-fructose 1,6-bisphosphate + ADP + H(+)</text>
        <dbReference type="Rhea" id="RHEA:16109"/>
        <dbReference type="ChEBI" id="CHEBI:15378"/>
        <dbReference type="ChEBI" id="CHEBI:30616"/>
        <dbReference type="ChEBI" id="CHEBI:32966"/>
        <dbReference type="ChEBI" id="CHEBI:57634"/>
        <dbReference type="ChEBI" id="CHEBI:456216"/>
        <dbReference type="EC" id="2.7.1.11"/>
    </reaction>
</comment>
<dbReference type="Pfam" id="PF00365">
    <property type="entry name" value="PFK"/>
    <property type="match status" value="1"/>
</dbReference>
<sequence length="323" mass="34308">MKRQVNRIGMLTSGGDAPGMNAAIRAVVRKSIYHGLEVVGIKRGFDGLLKKEFVKLQLGSVADIIHRGGTILHTARSEEFKTEEGQRKGVNNLRDGGIDGLVVIGGDGSFKGALALAKLGVPVIGVPATIDNDVGGTDLTIGFDTAVNNVVDAINKIRDTATSHERIFIIEVMGRHAGHIALYAGLSGGAESILVPEIPVDIDEVIFKLQRGINRGKLHSIIIVAEGAASGLTIGEEIKKRMGQETRVTILGHLQRGGTPTALDRMLASCMGAKAVDLLLEGESRKMVGIVNGQLVAVDIEDALSRKRALNRELWELAAILAI</sequence>
<dbReference type="UniPathway" id="UPA00109">
    <property type="reaction ID" value="UER00182"/>
</dbReference>
<dbReference type="PANTHER" id="PTHR13697">
    <property type="entry name" value="PHOSPHOFRUCTOKINASE"/>
    <property type="match status" value="1"/>
</dbReference>
<dbReference type="NCBIfam" id="TIGR02482">
    <property type="entry name" value="PFKA_ATP"/>
    <property type="match status" value="1"/>
</dbReference>
<feature type="binding site" evidence="15">
    <location>
        <position position="15"/>
    </location>
    <ligand>
        <name>ATP</name>
        <dbReference type="ChEBI" id="CHEBI:30616"/>
    </ligand>
</feature>
<keyword evidence="10 15" id="KW-0418">Kinase</keyword>
<feature type="binding site" description="in other chain" evidence="15">
    <location>
        <position position="158"/>
    </location>
    <ligand>
        <name>ADP</name>
        <dbReference type="ChEBI" id="CHEBI:456216"/>
        <note>allosteric activator; ligand shared between dimeric partners</note>
    </ligand>
</feature>
<dbReference type="FunFam" id="3.40.50.460:FF:000002">
    <property type="entry name" value="ATP-dependent 6-phosphofructokinase"/>
    <property type="match status" value="1"/>
</dbReference>
<dbReference type="InterPro" id="IPR012828">
    <property type="entry name" value="PFKA_ATP_prok"/>
</dbReference>
<dbReference type="GO" id="GO:0005524">
    <property type="term" value="F:ATP binding"/>
    <property type="evidence" value="ECO:0007669"/>
    <property type="project" value="UniProtKB-UniRule"/>
</dbReference>
<evidence type="ECO:0000256" key="9">
    <source>
        <dbReference type="ARBA" id="ARBA00022741"/>
    </source>
</evidence>
<evidence type="ECO:0000256" key="6">
    <source>
        <dbReference type="ARBA" id="ARBA00022533"/>
    </source>
</evidence>
<keyword evidence="9 15" id="KW-0547">Nucleotide-binding</keyword>
<organism evidence="17 18">
    <name type="scientific">Thermacetogenium phaeum (strain ATCC BAA-254 / DSM 26808 / PB)</name>
    <dbReference type="NCBI Taxonomy" id="1089553"/>
    <lineage>
        <taxon>Bacteria</taxon>
        <taxon>Bacillati</taxon>
        <taxon>Bacillota</taxon>
        <taxon>Clostridia</taxon>
        <taxon>Thermoanaerobacterales</taxon>
        <taxon>Thermoanaerobacteraceae</taxon>
        <taxon>Thermacetogenium</taxon>
    </lineage>
</organism>